<protein>
    <submittedName>
        <fullName evidence="2">Uncharacterized protein</fullName>
    </submittedName>
</protein>
<evidence type="ECO:0000256" key="1">
    <source>
        <dbReference type="SAM" id="MobiDB-lite"/>
    </source>
</evidence>
<organism evidence="2 3">
    <name type="scientific">Gymnopilus dilepis</name>
    <dbReference type="NCBI Taxonomy" id="231916"/>
    <lineage>
        <taxon>Eukaryota</taxon>
        <taxon>Fungi</taxon>
        <taxon>Dikarya</taxon>
        <taxon>Basidiomycota</taxon>
        <taxon>Agaricomycotina</taxon>
        <taxon>Agaricomycetes</taxon>
        <taxon>Agaricomycetidae</taxon>
        <taxon>Agaricales</taxon>
        <taxon>Agaricineae</taxon>
        <taxon>Hymenogastraceae</taxon>
        <taxon>Gymnopilus</taxon>
    </lineage>
</organism>
<evidence type="ECO:0000313" key="2">
    <source>
        <dbReference type="EMBL" id="PPQ97083.1"/>
    </source>
</evidence>
<evidence type="ECO:0000313" key="3">
    <source>
        <dbReference type="Proteomes" id="UP000284706"/>
    </source>
</evidence>
<feature type="region of interest" description="Disordered" evidence="1">
    <location>
        <begin position="1"/>
        <end position="78"/>
    </location>
</feature>
<keyword evidence="3" id="KW-1185">Reference proteome</keyword>
<dbReference type="EMBL" id="NHYE01001294">
    <property type="protein sequence ID" value="PPQ97083.1"/>
    <property type="molecule type" value="Genomic_DNA"/>
</dbReference>
<reference evidence="2 3" key="1">
    <citation type="journal article" date="2018" name="Evol. Lett.">
        <title>Horizontal gene cluster transfer increased hallucinogenic mushroom diversity.</title>
        <authorList>
            <person name="Reynolds H.T."/>
            <person name="Vijayakumar V."/>
            <person name="Gluck-Thaler E."/>
            <person name="Korotkin H.B."/>
            <person name="Matheny P.B."/>
            <person name="Slot J.C."/>
        </authorList>
    </citation>
    <scope>NUCLEOTIDE SEQUENCE [LARGE SCALE GENOMIC DNA]</scope>
    <source>
        <strain evidence="2 3">SRW20</strain>
    </source>
</reference>
<comment type="caution">
    <text evidence="2">The sequence shown here is derived from an EMBL/GenBank/DDBJ whole genome shotgun (WGS) entry which is preliminary data.</text>
</comment>
<proteinExistence type="predicted"/>
<name>A0A409Y288_9AGAR</name>
<dbReference type="InParanoid" id="A0A409Y288"/>
<sequence>MQQRGLSDGSGEVHQQRQMQQVTGLSDGSREVHQHRQMQPVVQGQPHEGRQEQTAPDGHPQQPREAHQQEPGGVAREIPNHANDQAHLPLNHGQWGNQDLPMVDVSQVDASLFSGLGEVHQLQPAGVVAQESLPTSSVVFVGFTLPDLSHRHFLQELDHIPKGLNNTIRILAGVDGLFAGNLAACQQALSIYRVGTSEHPIEMGNSDFMDYKHGFRDHGPLLRILHSSEEGPAIYPANDPGDNSLEILRRNMPGRPVFVLYIYHPGILAAGGPASHPITVGIPHDIPATSTAMASLSTGTGEGDYQSFLERHFGSLARTAQRFAKAAGSRRVFIAQWHSLHAAFELETQLGMKPGRRSAVEVNNGAITITREQLLGFVGLTWNSFSRIRTSYYQAINILDALDQKLNLTEGERSYKAMVEALLADGNHVLKGDVQVFTATFANTHLRKAANLRIDAFEKETKHYHACLCPTGPRA</sequence>
<accession>A0A409Y288</accession>
<dbReference type="AlphaFoldDB" id="A0A409Y288"/>
<feature type="compositionally biased region" description="Polar residues" evidence="1">
    <location>
        <begin position="16"/>
        <end position="26"/>
    </location>
</feature>
<gene>
    <name evidence="2" type="ORF">CVT26_001048</name>
</gene>
<dbReference type="Proteomes" id="UP000284706">
    <property type="component" value="Unassembled WGS sequence"/>
</dbReference>